<organism evidence="1 2">
    <name type="scientific">Aliidiomarina haloalkalitolerans</name>
    <dbReference type="NCBI Taxonomy" id="859059"/>
    <lineage>
        <taxon>Bacteria</taxon>
        <taxon>Pseudomonadati</taxon>
        <taxon>Pseudomonadota</taxon>
        <taxon>Gammaproteobacteria</taxon>
        <taxon>Alteromonadales</taxon>
        <taxon>Idiomarinaceae</taxon>
        <taxon>Aliidiomarina</taxon>
    </lineage>
</organism>
<evidence type="ECO:0000313" key="1">
    <source>
        <dbReference type="EMBL" id="RUO19879.1"/>
    </source>
</evidence>
<evidence type="ECO:0000313" key="2">
    <source>
        <dbReference type="Proteomes" id="UP000288212"/>
    </source>
</evidence>
<comment type="caution">
    <text evidence="1">The sequence shown here is derived from an EMBL/GenBank/DDBJ whole genome shotgun (WGS) entry which is preliminary data.</text>
</comment>
<dbReference type="EMBL" id="PIPI01000004">
    <property type="protein sequence ID" value="RUO19879.1"/>
    <property type="molecule type" value="Genomic_DNA"/>
</dbReference>
<dbReference type="PROSITE" id="PS51257">
    <property type="entry name" value="PROKAR_LIPOPROTEIN"/>
    <property type="match status" value="1"/>
</dbReference>
<evidence type="ECO:0008006" key="3">
    <source>
        <dbReference type="Google" id="ProtNLM"/>
    </source>
</evidence>
<dbReference type="Proteomes" id="UP000288212">
    <property type="component" value="Unassembled WGS sequence"/>
</dbReference>
<dbReference type="RefSeq" id="WP_126792743.1">
    <property type="nucleotide sequence ID" value="NZ_PIPI01000004.1"/>
</dbReference>
<accession>A0A432VTZ3</accession>
<dbReference type="OrthoDB" id="6400421at2"/>
<keyword evidence="2" id="KW-1185">Reference proteome</keyword>
<gene>
    <name evidence="1" type="ORF">CWE06_07540</name>
</gene>
<proteinExistence type="predicted"/>
<dbReference type="AlphaFoldDB" id="A0A432VTZ3"/>
<name>A0A432VTZ3_9GAMM</name>
<sequence>MKQSKFFRVVAASIVVLFGLTACQPMYSPELKGEWRITGFHTSTNAELTDEEALSWLGYSAHFGERRIQFSRYDCHDPKITTDWQQLNVVTDRLGVAPDLFGMRGETPVQLLFIDCHGEPWFTPGAELIRLDDERLIMAWKGVIFEFRQQRSAR</sequence>
<reference evidence="1 2" key="1">
    <citation type="journal article" date="2011" name="Front. Microbiol.">
        <title>Genomic signatures of strain selection and enhancement in Bacillus atrophaeus var. globigii, a historical biowarfare simulant.</title>
        <authorList>
            <person name="Gibbons H.S."/>
            <person name="Broomall S.M."/>
            <person name="McNew L.A."/>
            <person name="Daligault H."/>
            <person name="Chapman C."/>
            <person name="Bruce D."/>
            <person name="Karavis M."/>
            <person name="Krepps M."/>
            <person name="McGregor P.A."/>
            <person name="Hong C."/>
            <person name="Park K.H."/>
            <person name="Akmal A."/>
            <person name="Feldman A."/>
            <person name="Lin J.S."/>
            <person name="Chang W.E."/>
            <person name="Higgs B.W."/>
            <person name="Demirev P."/>
            <person name="Lindquist J."/>
            <person name="Liem A."/>
            <person name="Fochler E."/>
            <person name="Read T.D."/>
            <person name="Tapia R."/>
            <person name="Johnson S."/>
            <person name="Bishop-Lilly K.A."/>
            <person name="Detter C."/>
            <person name="Han C."/>
            <person name="Sozhamannan S."/>
            <person name="Rosenzweig C.N."/>
            <person name="Skowronski E.W."/>
        </authorList>
    </citation>
    <scope>NUCLEOTIDE SEQUENCE [LARGE SCALE GENOMIC DNA]</scope>
    <source>
        <strain evidence="1 2">AK5</strain>
    </source>
</reference>
<protein>
    <recommendedName>
        <fullName evidence="3">Lipocalin-like domain-containing protein</fullName>
    </recommendedName>
</protein>